<proteinExistence type="predicted"/>
<reference evidence="2 3" key="1">
    <citation type="submission" date="2021-03" db="EMBL/GenBank/DDBJ databases">
        <title>Glycomyces sp. nov., a novel actinomycete isolated from soil.</title>
        <authorList>
            <person name="Yang X."/>
            <person name="Xu X."/>
        </authorList>
    </citation>
    <scope>NUCLEOTIDE SEQUENCE [LARGE SCALE GENOMIC DNA]</scope>
    <source>
        <strain evidence="2 3">NEAU-S30</strain>
    </source>
</reference>
<gene>
    <name evidence="2" type="ORF">J5V16_01335</name>
</gene>
<dbReference type="RefSeq" id="WP_208494154.1">
    <property type="nucleotide sequence ID" value="NZ_JAGFNP010000001.1"/>
</dbReference>
<organism evidence="2 3">
    <name type="scientific">Glycomyces niveus</name>
    <dbReference type="NCBI Taxonomy" id="2820287"/>
    <lineage>
        <taxon>Bacteria</taxon>
        <taxon>Bacillati</taxon>
        <taxon>Actinomycetota</taxon>
        <taxon>Actinomycetes</taxon>
        <taxon>Glycomycetales</taxon>
        <taxon>Glycomycetaceae</taxon>
        <taxon>Glycomyces</taxon>
    </lineage>
</organism>
<evidence type="ECO:0000313" key="3">
    <source>
        <dbReference type="Proteomes" id="UP000681341"/>
    </source>
</evidence>
<name>A0ABS3TY78_9ACTN</name>
<sequence length="170" mass="17888">MHPPQKLRSAARTAMVVLAALLAVLAAAGPASAATPLGYETEALGEDFCTRYSTAGEAEWADIAVQPTVAFTGKAWTTFFRDGRICLGVEPRARHLEFVAYDAKGTALDVERLAAPARDSSYGYAFALTADETTSIDHVTVAICRTEPTTGAPGVPSQHCAGMISLYPPA</sequence>
<feature type="signal peptide" evidence="1">
    <location>
        <begin position="1"/>
        <end position="33"/>
    </location>
</feature>
<keyword evidence="3" id="KW-1185">Reference proteome</keyword>
<keyword evidence="1" id="KW-0732">Signal</keyword>
<evidence type="ECO:0000313" key="2">
    <source>
        <dbReference type="EMBL" id="MBO3731451.1"/>
    </source>
</evidence>
<protein>
    <submittedName>
        <fullName evidence="2">Uncharacterized protein</fullName>
    </submittedName>
</protein>
<comment type="caution">
    <text evidence="2">The sequence shown here is derived from an EMBL/GenBank/DDBJ whole genome shotgun (WGS) entry which is preliminary data.</text>
</comment>
<feature type="chain" id="PRO_5045953146" evidence="1">
    <location>
        <begin position="34"/>
        <end position="170"/>
    </location>
</feature>
<evidence type="ECO:0000256" key="1">
    <source>
        <dbReference type="SAM" id="SignalP"/>
    </source>
</evidence>
<dbReference type="Proteomes" id="UP000681341">
    <property type="component" value="Unassembled WGS sequence"/>
</dbReference>
<dbReference type="EMBL" id="JAGFNP010000001">
    <property type="protein sequence ID" value="MBO3731451.1"/>
    <property type="molecule type" value="Genomic_DNA"/>
</dbReference>
<accession>A0ABS3TY78</accession>